<reference evidence="1" key="1">
    <citation type="submission" date="2019-05" db="EMBL/GenBank/DDBJ databases">
        <title>Revised genome assembly of Burkholderiaceae (previously Ralstonia) sp. PBA.</title>
        <authorList>
            <person name="Gan H.M."/>
        </authorList>
    </citation>
    <scope>NUCLEOTIDE SEQUENCE</scope>
    <source>
        <strain evidence="1">PBA</strain>
    </source>
</reference>
<dbReference type="Proteomes" id="UP000004277">
    <property type="component" value="Unassembled WGS sequence"/>
</dbReference>
<evidence type="ECO:0000313" key="2">
    <source>
        <dbReference type="Proteomes" id="UP000004277"/>
    </source>
</evidence>
<gene>
    <name evidence="1" type="ORF">MW7_014510</name>
</gene>
<sequence length="525" mass="55147">MHWLKRLRVAHRLWLAFALIYIFGAVVAITGIVSLIEVRRMTDRLHHHDMAGALAAERAQSAIASLGRAQLQLVAGTSGEERDAANSAIGTHLAKLDAAIETLRTAAGEAAAAPLAKARQEAGDVLQRYIALVKAQPFDPLLFDSSVSVEGHFVSAALDALATIAHQRKAAQEAGANLTLAAAARQQSIAQAIMIGLLAASLCAAAILAWLCARHMARALGGELHEASAIANHIAAGNLTQGVALHPRDTHSVMYFLAQMRRCLADIVRRIRHSSDALLTASEEIASGNRDLASRTERQAAALHQASASMAVLADGVRELASNAETVADISGNALTVAHDGHAVVRQMADTMTRVHAQSRDIVEIVAKIEGIAFQTNLLALNAAVEAARAGAHGNGFAVVANEVRALSQRSATAAKDIQRVIHASTARIADGARLAQEAHTAMERITSTVQSSHGLALEMRATCQAQADRVGTLSALVTDMHGTTQQNAALVETVAHAAALLHRQAGDLAGDVARFRLAEQAAVA</sequence>
<comment type="caution">
    <text evidence="1">The sequence shown here is derived from an EMBL/GenBank/DDBJ whole genome shotgun (WGS) entry which is preliminary data.</text>
</comment>
<protein>
    <submittedName>
        <fullName evidence="1">Methyl-accepting chemotaxis protein</fullName>
    </submittedName>
</protein>
<name>A0ACD3SLS6_9BURK</name>
<evidence type="ECO:0000313" key="1">
    <source>
        <dbReference type="EMBL" id="TMS57164.1"/>
    </source>
</evidence>
<organism evidence="1 2">
    <name type="scientific">Imbroritus primus</name>
    <dbReference type="NCBI Taxonomy" id="3058603"/>
    <lineage>
        <taxon>Bacteria</taxon>
        <taxon>Pseudomonadati</taxon>
        <taxon>Pseudomonadota</taxon>
        <taxon>Betaproteobacteria</taxon>
        <taxon>Burkholderiales</taxon>
        <taxon>Burkholderiaceae</taxon>
        <taxon>Imbroritus</taxon>
    </lineage>
</organism>
<proteinExistence type="predicted"/>
<accession>A0ACD3SLS6</accession>
<keyword evidence="2" id="KW-1185">Reference proteome</keyword>
<dbReference type="EMBL" id="AKCV02000025">
    <property type="protein sequence ID" value="TMS57164.1"/>
    <property type="molecule type" value="Genomic_DNA"/>
</dbReference>